<dbReference type="EC" id="3.5.1.18" evidence="5"/>
<evidence type="ECO:0000256" key="1">
    <source>
        <dbReference type="ARBA" id="ARBA00022670"/>
    </source>
</evidence>
<dbReference type="Pfam" id="PF07687">
    <property type="entry name" value="M20_dimer"/>
    <property type="match status" value="1"/>
</dbReference>
<dbReference type="GO" id="GO:0008233">
    <property type="term" value="F:peptidase activity"/>
    <property type="evidence" value="ECO:0007669"/>
    <property type="project" value="UniProtKB-KW"/>
</dbReference>
<keyword evidence="2" id="KW-0479">Metal-binding</keyword>
<dbReference type="Gene3D" id="3.40.630.10">
    <property type="entry name" value="Zn peptidases"/>
    <property type="match status" value="1"/>
</dbReference>
<organism evidence="5 6">
    <name type="scientific">Achromobacter anxifer</name>
    <dbReference type="NCBI Taxonomy" id="1287737"/>
    <lineage>
        <taxon>Bacteria</taxon>
        <taxon>Pseudomonadati</taxon>
        <taxon>Pseudomonadota</taxon>
        <taxon>Betaproteobacteria</taxon>
        <taxon>Burkholderiales</taxon>
        <taxon>Alcaligenaceae</taxon>
        <taxon>Achromobacter</taxon>
    </lineage>
</organism>
<dbReference type="PANTHER" id="PTHR43270">
    <property type="entry name" value="BETA-ALA-HIS DIPEPTIDASE"/>
    <property type="match status" value="1"/>
</dbReference>
<dbReference type="AlphaFoldDB" id="A0A6S7DYH1"/>
<dbReference type="InterPro" id="IPR011650">
    <property type="entry name" value="Peptidase_M20_dimer"/>
</dbReference>
<dbReference type="NCBIfam" id="NF005478">
    <property type="entry name" value="PRK07079.1"/>
    <property type="match status" value="1"/>
</dbReference>
<keyword evidence="1" id="KW-0645">Protease</keyword>
<dbReference type="RefSeq" id="WP_175208444.1">
    <property type="nucleotide sequence ID" value="NZ_CADILG010000028.1"/>
</dbReference>
<dbReference type="Pfam" id="PF01546">
    <property type="entry name" value="Peptidase_M20"/>
    <property type="match status" value="1"/>
</dbReference>
<accession>A0A6S7DYH1</accession>
<gene>
    <name evidence="5" type="primary">dapE_3</name>
    <name evidence="5" type="ORF">LMG26858_03656</name>
</gene>
<sequence length="464" mass="50756">MTRAQAIAQAEQCFDCGAFRALLARRLAQPTESQNPARAPELAAYLETEIRPAFEALGFTCRTLTHPKALAPFLYAERVEDPALPTVLGYGHGDVIRGLEKEWKEGLSPWALTESEGRWYGRGIADNKGQHSINMEALRLVLETRGKLGFNAKYLIEMGEETGSMGLRDLCEEHRALLAADLLIASDGPRLSAERPTIFLGARGSLNFDLSIEARAGGHHSGNWGGLISNPGIQLAHAISTLVSPTGQIRIPEWVPRELPAAVRRALADCQVDGGADGPEIEPWWGEPGLSPAERVFGWCSFEVLAYKTGNPDTPVNAIPPRAWARCQLRFVVGVDPDDLVPALRRHLDRQGFPMVQITLTRENMFRATRIDPDDAWVRWAVESLERTSGAKTAVLPNLGGSLPNDIFTDVLGLRTIWVPHSYPGCSQHAPNEHLPPALLRQALSLMTGLYWDLGAGGTPALAR</sequence>
<evidence type="ECO:0000313" key="5">
    <source>
        <dbReference type="EMBL" id="CAB3889544.1"/>
    </source>
</evidence>
<dbReference type="SUPFAM" id="SSF53187">
    <property type="entry name" value="Zn-dependent exopeptidases"/>
    <property type="match status" value="1"/>
</dbReference>
<dbReference type="GO" id="GO:0046872">
    <property type="term" value="F:metal ion binding"/>
    <property type="evidence" value="ECO:0007669"/>
    <property type="project" value="UniProtKB-KW"/>
</dbReference>
<dbReference type="Gene3D" id="3.30.70.360">
    <property type="match status" value="1"/>
</dbReference>
<dbReference type="PANTHER" id="PTHR43270:SF12">
    <property type="entry name" value="SUCCINYL-DIAMINOPIMELATE DESUCCINYLASE"/>
    <property type="match status" value="1"/>
</dbReference>
<dbReference type="GO" id="GO:0006508">
    <property type="term" value="P:proteolysis"/>
    <property type="evidence" value="ECO:0007669"/>
    <property type="project" value="UniProtKB-KW"/>
</dbReference>
<dbReference type="GO" id="GO:0009014">
    <property type="term" value="F:succinyl-diaminopimelate desuccinylase activity"/>
    <property type="evidence" value="ECO:0007669"/>
    <property type="project" value="UniProtKB-EC"/>
</dbReference>
<proteinExistence type="predicted"/>
<dbReference type="EMBL" id="CADILG010000028">
    <property type="protein sequence ID" value="CAB3889544.1"/>
    <property type="molecule type" value="Genomic_DNA"/>
</dbReference>
<reference evidence="5 6" key="1">
    <citation type="submission" date="2020-04" db="EMBL/GenBank/DDBJ databases">
        <authorList>
            <person name="De Canck E."/>
        </authorList>
    </citation>
    <scope>NUCLEOTIDE SEQUENCE [LARGE SCALE GENOMIC DNA]</scope>
    <source>
        <strain evidence="5 6">LMG 26858</strain>
    </source>
</reference>
<evidence type="ECO:0000313" key="6">
    <source>
        <dbReference type="Proteomes" id="UP000494117"/>
    </source>
</evidence>
<feature type="domain" description="Peptidase M20 dimerisation" evidence="4">
    <location>
        <begin position="201"/>
        <end position="351"/>
    </location>
</feature>
<keyword evidence="6" id="KW-1185">Reference proteome</keyword>
<keyword evidence="3 5" id="KW-0378">Hydrolase</keyword>
<protein>
    <submittedName>
        <fullName evidence="5">Succinyl-diaminopimelate desuccinylase</fullName>
        <ecNumber evidence="5">3.5.1.18</ecNumber>
    </submittedName>
</protein>
<evidence type="ECO:0000256" key="2">
    <source>
        <dbReference type="ARBA" id="ARBA00022723"/>
    </source>
</evidence>
<evidence type="ECO:0000256" key="3">
    <source>
        <dbReference type="ARBA" id="ARBA00022801"/>
    </source>
</evidence>
<name>A0A6S7DYH1_9BURK</name>
<dbReference type="InterPro" id="IPR051458">
    <property type="entry name" value="Cyt/Met_Dipeptidase"/>
</dbReference>
<dbReference type="Proteomes" id="UP000494117">
    <property type="component" value="Unassembled WGS sequence"/>
</dbReference>
<dbReference type="InterPro" id="IPR002933">
    <property type="entry name" value="Peptidase_M20"/>
</dbReference>
<evidence type="ECO:0000259" key="4">
    <source>
        <dbReference type="Pfam" id="PF07687"/>
    </source>
</evidence>